<dbReference type="InterPro" id="IPR011662">
    <property type="entry name" value="Secretin/TonB_short_N"/>
</dbReference>
<dbReference type="KEGG" id="spph:KFK14_22020"/>
<dbReference type="RefSeq" id="WP_212609133.1">
    <property type="nucleotide sequence ID" value="NZ_CP073910.1"/>
</dbReference>
<evidence type="ECO:0000256" key="5">
    <source>
        <dbReference type="ARBA" id="ARBA00022692"/>
    </source>
</evidence>
<dbReference type="Gene3D" id="3.55.50.30">
    <property type="match status" value="1"/>
</dbReference>
<dbReference type="SMART" id="SM00965">
    <property type="entry name" value="STN"/>
    <property type="match status" value="1"/>
</dbReference>
<evidence type="ECO:0000256" key="10">
    <source>
        <dbReference type="PROSITE-ProRule" id="PRU01360"/>
    </source>
</evidence>
<feature type="signal peptide" evidence="12">
    <location>
        <begin position="1"/>
        <end position="26"/>
    </location>
</feature>
<dbReference type="InterPro" id="IPR039426">
    <property type="entry name" value="TonB-dep_rcpt-like"/>
</dbReference>
<keyword evidence="4" id="KW-0410">Iron transport</keyword>
<evidence type="ECO:0000259" key="13">
    <source>
        <dbReference type="SMART" id="SM00965"/>
    </source>
</evidence>
<keyword evidence="3 10" id="KW-1134">Transmembrane beta strand</keyword>
<sequence>MNLQRFKQCIHISTLALTAFSSIAYAEKPADRKNIYDIANQDLSSALRQVGKQSGREIIAPSEALDGKIAPTLQGTFSADEAIKFLLRGSGLVAEFRDDIVLIRGRETPSGEVASRQTGNDTAIIVTGSRIRGASIASPVTVRTRRDMQEAGQYSFGDVIRSIPQNFNGGQGPTIASGAENFGSSNVNSGTALNLRGLGQDATLTLVNGKRLAYNSIRQAVDITEIPIAAVERLEIVADGASALYGSDAVGGVANVILRKDYDGLTTTARFGAATEGGYVQKQLTAVAGQTWANGGFIITGDLANSGAILARQRAYTQGFDGSYTLYPDMQYRGAVLSGHQQISSNITANFDALYSVRRSNDMQYPLNPETSATFYGYINDQRTRSYTLSPGLALTIGSDWKATVNGVYGNELSSGYSEFYLDGEQNYASISRFKNSTKVVEVGAEGPLMTLPGGAIGLAAGGGYRRLDLDQLTQTVGFAPTISLASQDSYAVYGELFVPLVSQSMDIEGFNSLSFSGAVRHEKYNGLKTVTTPKAGIVYAPIDGIELKASWGKSFKTPALFQLFRDQPAVLAPMSLLTTGYPASANFLYLYGGNRSLRPEKATTWTTTAKWSPKFLEGSYLEISYFHIAYRDRVAEPFRLSQAFLPEYAEYITYAPTNAEMDAAIARSAAGLINYSDAAFDPAQVVALIDDRYVNATSQTIQGIDGSFQLHFARTDYGSIDLTGSVTYLRSRQKLAPGQDAVPLAGTIYRPPHWRANMGAVWRNGDLALGTFVNYIGSVKDNISTPILKVDDQATVDFSATYAIPKDGTALGNIEASLAISNFLNDAPARLRPYSFGVAPYDSVNQSPLGRTISLTIAKHW</sequence>
<dbReference type="Pfam" id="PF00593">
    <property type="entry name" value="TonB_dep_Rec_b-barrel"/>
    <property type="match status" value="1"/>
</dbReference>
<dbReference type="AlphaFoldDB" id="A0A975K8W6"/>
<feature type="domain" description="Secretin/TonB short N-terminal" evidence="13">
    <location>
        <begin position="56"/>
        <end position="106"/>
    </location>
</feature>
<protein>
    <submittedName>
        <fullName evidence="14">TonB-dependent receptor</fullName>
    </submittedName>
</protein>
<evidence type="ECO:0000256" key="12">
    <source>
        <dbReference type="SAM" id="SignalP"/>
    </source>
</evidence>
<proteinExistence type="inferred from homology"/>
<dbReference type="InterPro" id="IPR036942">
    <property type="entry name" value="Beta-barrel_TonB_sf"/>
</dbReference>
<evidence type="ECO:0000256" key="3">
    <source>
        <dbReference type="ARBA" id="ARBA00022452"/>
    </source>
</evidence>
<evidence type="ECO:0000256" key="6">
    <source>
        <dbReference type="ARBA" id="ARBA00023004"/>
    </source>
</evidence>
<dbReference type="InterPro" id="IPR012910">
    <property type="entry name" value="Plug_dom"/>
</dbReference>
<dbReference type="InterPro" id="IPR037066">
    <property type="entry name" value="Plug_dom_sf"/>
</dbReference>
<evidence type="ECO:0000256" key="11">
    <source>
        <dbReference type="RuleBase" id="RU003357"/>
    </source>
</evidence>
<keyword evidence="2 10" id="KW-0813">Transport</keyword>
<dbReference type="EMBL" id="CP073910">
    <property type="protein sequence ID" value="QUT05602.1"/>
    <property type="molecule type" value="Genomic_DNA"/>
</dbReference>
<evidence type="ECO:0000256" key="2">
    <source>
        <dbReference type="ARBA" id="ARBA00022448"/>
    </source>
</evidence>
<evidence type="ECO:0000313" key="15">
    <source>
        <dbReference type="Proteomes" id="UP000681425"/>
    </source>
</evidence>
<gene>
    <name evidence="14" type="ORF">KFK14_22020</name>
</gene>
<dbReference type="PROSITE" id="PS52016">
    <property type="entry name" value="TONB_DEPENDENT_REC_3"/>
    <property type="match status" value="1"/>
</dbReference>
<evidence type="ECO:0000256" key="4">
    <source>
        <dbReference type="ARBA" id="ARBA00022496"/>
    </source>
</evidence>
<evidence type="ECO:0000256" key="7">
    <source>
        <dbReference type="ARBA" id="ARBA00023077"/>
    </source>
</evidence>
<keyword evidence="7 11" id="KW-0798">TonB box</keyword>
<reference evidence="14" key="1">
    <citation type="submission" date="2021-04" db="EMBL/GenBank/DDBJ databases">
        <title>Isolation of p-tert-butylphenol degrading bacteria Sphingobium phenoxybenzoativorans Tas13 from active sludge.</title>
        <authorList>
            <person name="Li Y."/>
        </authorList>
    </citation>
    <scope>NUCLEOTIDE SEQUENCE</scope>
    <source>
        <strain evidence="14">Tas13</strain>
    </source>
</reference>
<organism evidence="14 15">
    <name type="scientific">Sphingobium phenoxybenzoativorans</name>
    <dbReference type="NCBI Taxonomy" id="1592790"/>
    <lineage>
        <taxon>Bacteria</taxon>
        <taxon>Pseudomonadati</taxon>
        <taxon>Pseudomonadota</taxon>
        <taxon>Alphaproteobacteria</taxon>
        <taxon>Sphingomonadales</taxon>
        <taxon>Sphingomonadaceae</taxon>
        <taxon>Sphingobium</taxon>
    </lineage>
</organism>
<dbReference type="PANTHER" id="PTHR47234:SF3">
    <property type="entry name" value="SECRETIN_TONB SHORT N-TERMINAL DOMAIN-CONTAINING PROTEIN"/>
    <property type="match status" value="1"/>
</dbReference>
<name>A0A975K8W6_9SPHN</name>
<feature type="chain" id="PRO_5037271387" evidence="12">
    <location>
        <begin position="27"/>
        <end position="862"/>
    </location>
</feature>
<keyword evidence="9 10" id="KW-0998">Cell outer membrane</keyword>
<dbReference type="GO" id="GO:0006826">
    <property type="term" value="P:iron ion transport"/>
    <property type="evidence" value="ECO:0007669"/>
    <property type="project" value="UniProtKB-KW"/>
</dbReference>
<dbReference type="Proteomes" id="UP000681425">
    <property type="component" value="Chromosome"/>
</dbReference>
<dbReference type="PANTHER" id="PTHR47234">
    <property type="match status" value="1"/>
</dbReference>
<keyword evidence="8 10" id="KW-0472">Membrane</keyword>
<dbReference type="SUPFAM" id="SSF56935">
    <property type="entry name" value="Porins"/>
    <property type="match status" value="1"/>
</dbReference>
<dbReference type="InterPro" id="IPR000531">
    <property type="entry name" value="Beta-barrel_TonB"/>
</dbReference>
<keyword evidence="4" id="KW-0406">Ion transport</keyword>
<keyword evidence="12" id="KW-0732">Signal</keyword>
<dbReference type="GO" id="GO:0009279">
    <property type="term" value="C:cell outer membrane"/>
    <property type="evidence" value="ECO:0007669"/>
    <property type="project" value="UniProtKB-SubCell"/>
</dbReference>
<keyword evidence="5 10" id="KW-0812">Transmembrane</keyword>
<keyword evidence="14" id="KW-0675">Receptor</keyword>
<evidence type="ECO:0000256" key="9">
    <source>
        <dbReference type="ARBA" id="ARBA00023237"/>
    </source>
</evidence>
<dbReference type="Pfam" id="PF07660">
    <property type="entry name" value="STN"/>
    <property type="match status" value="1"/>
</dbReference>
<keyword evidence="15" id="KW-1185">Reference proteome</keyword>
<evidence type="ECO:0000256" key="8">
    <source>
        <dbReference type="ARBA" id="ARBA00023136"/>
    </source>
</evidence>
<keyword evidence="6" id="KW-0408">Iron</keyword>
<accession>A0A975K8W6</accession>
<comment type="similarity">
    <text evidence="10 11">Belongs to the TonB-dependent receptor family.</text>
</comment>
<evidence type="ECO:0000256" key="1">
    <source>
        <dbReference type="ARBA" id="ARBA00004571"/>
    </source>
</evidence>
<comment type="subcellular location">
    <subcellularLocation>
        <location evidence="1 10">Cell outer membrane</location>
        <topology evidence="1 10">Multi-pass membrane protein</topology>
    </subcellularLocation>
</comment>
<evidence type="ECO:0000313" key="14">
    <source>
        <dbReference type="EMBL" id="QUT05602.1"/>
    </source>
</evidence>
<dbReference type="Gene3D" id="2.170.130.10">
    <property type="entry name" value="TonB-dependent receptor, plug domain"/>
    <property type="match status" value="1"/>
</dbReference>
<dbReference type="Pfam" id="PF07715">
    <property type="entry name" value="Plug"/>
    <property type="match status" value="1"/>
</dbReference>
<dbReference type="Gene3D" id="2.40.170.20">
    <property type="entry name" value="TonB-dependent receptor, beta-barrel domain"/>
    <property type="match status" value="1"/>
</dbReference>